<dbReference type="PANTHER" id="PTHR13812">
    <property type="entry name" value="KETIMINE REDUCTASE MU-CRYSTALLIN"/>
    <property type="match status" value="1"/>
</dbReference>
<dbReference type="InterPro" id="IPR023401">
    <property type="entry name" value="ODC_N"/>
</dbReference>
<keyword evidence="2" id="KW-1185">Reference proteome</keyword>
<dbReference type="Pfam" id="PF02423">
    <property type="entry name" value="OCD_Mu_crystall"/>
    <property type="match status" value="1"/>
</dbReference>
<dbReference type="PANTHER" id="PTHR13812:SF19">
    <property type="entry name" value="KETIMINE REDUCTASE MU-CRYSTALLIN"/>
    <property type="match status" value="1"/>
</dbReference>
<reference evidence="2" key="1">
    <citation type="journal article" date="2019" name="Int. J. Syst. Evol. Microbiol.">
        <title>The Global Catalogue of Microorganisms (GCM) 10K type strain sequencing project: providing services to taxonomists for standard genome sequencing and annotation.</title>
        <authorList>
            <consortium name="The Broad Institute Genomics Platform"/>
            <consortium name="The Broad Institute Genome Sequencing Center for Infectious Disease"/>
            <person name="Wu L."/>
            <person name="Ma J."/>
        </authorList>
    </citation>
    <scope>NUCLEOTIDE SEQUENCE [LARGE SCALE GENOMIC DNA]</scope>
    <source>
        <strain evidence="2">CCUG 62953</strain>
    </source>
</reference>
<accession>A0ABW3ZGA0</accession>
<dbReference type="Proteomes" id="UP001597135">
    <property type="component" value="Unassembled WGS sequence"/>
</dbReference>
<protein>
    <submittedName>
        <fullName evidence="1">Ornithine cyclodeaminase family protein</fullName>
    </submittedName>
</protein>
<dbReference type="RefSeq" id="WP_386802154.1">
    <property type="nucleotide sequence ID" value="NZ_JBHTMU010000008.1"/>
</dbReference>
<dbReference type="EMBL" id="JBHTMU010000008">
    <property type="protein sequence ID" value="MFD1342091.1"/>
    <property type="molecule type" value="Genomic_DNA"/>
</dbReference>
<proteinExistence type="predicted"/>
<dbReference type="InterPro" id="IPR036291">
    <property type="entry name" value="NAD(P)-bd_dom_sf"/>
</dbReference>
<dbReference type="Gene3D" id="3.30.1780.10">
    <property type="entry name" value="ornithine cyclodeaminase, domain 1"/>
    <property type="match status" value="1"/>
</dbReference>
<dbReference type="SUPFAM" id="SSF51735">
    <property type="entry name" value="NAD(P)-binding Rossmann-fold domains"/>
    <property type="match status" value="1"/>
</dbReference>
<sequence length="307" mass="32849">MEPRIIRYDDIRDRLSWSGAVEALRSGHLLPRAEMGDLFLGPPDATLLTRAARIEGLGYAVKSVTVLGDNPSVGLPSVQGAMFFFEPEHGQLAAMIDSRLVTEIKTAADSLLAATLLARPDSERLLIVGAGTVAASLISAYRAGFADLKQISIWARRPEQAQALAEGLDGVEAVTDLEEAAGQADIIATATMARDPVLQSNWIAPGTHVDLIGAFRADMREADDDLMARARLYVDSSETTLGHIGELIIPIRTGAITEDAVLGEFYDIVPDPPVRDAEAITVFKNGGGAHLDLMIADWIVREAAALN</sequence>
<dbReference type="InterPro" id="IPR003462">
    <property type="entry name" value="ODC_Mu_crystall"/>
</dbReference>
<comment type="caution">
    <text evidence="1">The sequence shown here is derived from an EMBL/GenBank/DDBJ whole genome shotgun (WGS) entry which is preliminary data.</text>
</comment>
<evidence type="ECO:0000313" key="2">
    <source>
        <dbReference type="Proteomes" id="UP001597135"/>
    </source>
</evidence>
<evidence type="ECO:0000313" key="1">
    <source>
        <dbReference type="EMBL" id="MFD1342091.1"/>
    </source>
</evidence>
<dbReference type="Gene3D" id="3.40.50.720">
    <property type="entry name" value="NAD(P)-binding Rossmann-like Domain"/>
    <property type="match status" value="1"/>
</dbReference>
<gene>
    <name evidence="1" type="ORF">ACFQ4E_06645</name>
</gene>
<name>A0ABW3ZGA0_9RHOB</name>
<organism evidence="1 2">
    <name type="scientific">Litorisediminicola beolgyonensis</name>
    <dbReference type="NCBI Taxonomy" id="1173614"/>
    <lineage>
        <taxon>Bacteria</taxon>
        <taxon>Pseudomonadati</taxon>
        <taxon>Pseudomonadota</taxon>
        <taxon>Alphaproteobacteria</taxon>
        <taxon>Rhodobacterales</taxon>
        <taxon>Paracoccaceae</taxon>
        <taxon>Litorisediminicola</taxon>
    </lineage>
</organism>
<dbReference type="PIRSF" id="PIRSF001439">
    <property type="entry name" value="CryM"/>
    <property type="match status" value="1"/>
</dbReference>